<dbReference type="AlphaFoldDB" id="A0A0G4FPB1"/>
<sequence>MRPQFPRLPSSSLSFSFPPRHGNFLPDDPEKSSEICDAPCDVEEGRGHDRLPVLEETAETAERLGSLESRDSLRCPAPPGRGIDGPLGPASSRGDGLGVPVCPDTSASGRRDGSVSSWETERGRGAVPKEGGLLSACATCEEGELEEISEGDVAGVEGEEHCRESSGKQTESSKDPVEKKERGTGTERFCLRVRLHPCGYRRRRERERERQGGGVVEEERERGGWFLTLYLDSTLRRTSLLFSLSFALHLSAFSSVLLRFNEMPLVVIILWISALGVWVVRQVWSLVDCGNTYVRELSTFRGIAEFVFYALCFVCPPVMGFVAASFFSFHLSATGELFTELKQDQVRYTIFFFELLTQAPVLQLYALLFPPSTKTSQNLTLAGSCLSALSMSASWAAGLFFRNRHSDRVPTVRLALNVMWFWFLGILFAWRSFPRTFSAAEVEEQKGPGDRRRAMDPCSAFTWGRGALEDVPRFMGFPCEVEGYREESVVLSDRREKMDSSRGRRHRWTAETVDSAGHGEELRETSSGGKRRLARSAVGRVSSLLLVLDGPLEERRRERTLLLGGVSVVVFDLVSHAAVAGVMFRLSKDLGSLRFYWFGLTVAFLTLLDVANFWLVREDLVVQFMRVRPWERLWRIRLAAFCLSLSEIVILILTSLTLSSYKGGATLVISIVFTVLGVLWKFGCFVCTSPCCFVEQKGSPSLDEMERGDGNEERKESNARAPPSW</sequence>
<feature type="compositionally biased region" description="Basic and acidic residues" evidence="1">
    <location>
        <begin position="109"/>
        <end position="124"/>
    </location>
</feature>
<proteinExistence type="predicted"/>
<reference evidence="3" key="1">
    <citation type="submission" date="2014-11" db="EMBL/GenBank/DDBJ databases">
        <authorList>
            <person name="Otto D Thomas"/>
            <person name="Naeem Raeece"/>
        </authorList>
    </citation>
    <scope>NUCLEOTIDE SEQUENCE</scope>
</reference>
<feature type="region of interest" description="Disordered" evidence="1">
    <location>
        <begin position="698"/>
        <end position="725"/>
    </location>
</feature>
<feature type="region of interest" description="Disordered" evidence="1">
    <location>
        <begin position="1"/>
        <end position="129"/>
    </location>
</feature>
<feature type="compositionally biased region" description="Low complexity" evidence="1">
    <location>
        <begin position="1"/>
        <end position="20"/>
    </location>
</feature>
<feature type="compositionally biased region" description="Basic and acidic residues" evidence="1">
    <location>
        <begin position="43"/>
        <end position="53"/>
    </location>
</feature>
<feature type="compositionally biased region" description="Basic and acidic residues" evidence="1">
    <location>
        <begin position="158"/>
        <end position="183"/>
    </location>
</feature>
<feature type="region of interest" description="Disordered" evidence="1">
    <location>
        <begin position="148"/>
        <end position="183"/>
    </location>
</feature>
<keyword evidence="2" id="KW-1133">Transmembrane helix</keyword>
<dbReference type="EMBL" id="CDMZ01000521">
    <property type="protein sequence ID" value="CEM16064.1"/>
    <property type="molecule type" value="Genomic_DNA"/>
</dbReference>
<dbReference type="VEuPathDB" id="CryptoDB:Cvel_18035"/>
<keyword evidence="2" id="KW-0812">Transmembrane</keyword>
<feature type="transmembrane region" description="Helical" evidence="2">
    <location>
        <begin position="381"/>
        <end position="402"/>
    </location>
</feature>
<feature type="transmembrane region" description="Helical" evidence="2">
    <location>
        <begin position="636"/>
        <end position="658"/>
    </location>
</feature>
<name>A0A0G4FPB1_9ALVE</name>
<feature type="transmembrane region" description="Helical" evidence="2">
    <location>
        <begin position="414"/>
        <end position="433"/>
    </location>
</feature>
<feature type="compositionally biased region" description="Basic and acidic residues" evidence="1">
    <location>
        <begin position="704"/>
        <end position="718"/>
    </location>
</feature>
<feature type="transmembrane region" description="Helical" evidence="2">
    <location>
        <begin position="306"/>
        <end position="327"/>
    </location>
</feature>
<feature type="transmembrane region" description="Helical" evidence="2">
    <location>
        <begin position="665"/>
        <end position="683"/>
    </location>
</feature>
<protein>
    <recommendedName>
        <fullName evidence="4">Transmembrane protein</fullName>
    </recommendedName>
</protein>
<feature type="transmembrane region" description="Helical" evidence="2">
    <location>
        <begin position="348"/>
        <end position="369"/>
    </location>
</feature>
<evidence type="ECO:0000313" key="3">
    <source>
        <dbReference type="EMBL" id="CEM16064.1"/>
    </source>
</evidence>
<evidence type="ECO:0000256" key="2">
    <source>
        <dbReference type="SAM" id="Phobius"/>
    </source>
</evidence>
<gene>
    <name evidence="3" type="ORF">Cvel_18035</name>
</gene>
<feature type="transmembrane region" description="Helical" evidence="2">
    <location>
        <begin position="561"/>
        <end position="583"/>
    </location>
</feature>
<organism evidence="3">
    <name type="scientific">Chromera velia CCMP2878</name>
    <dbReference type="NCBI Taxonomy" id="1169474"/>
    <lineage>
        <taxon>Eukaryota</taxon>
        <taxon>Sar</taxon>
        <taxon>Alveolata</taxon>
        <taxon>Colpodellida</taxon>
        <taxon>Chromeraceae</taxon>
        <taxon>Chromera</taxon>
    </lineage>
</organism>
<feature type="transmembrane region" description="Helical" evidence="2">
    <location>
        <begin position="595"/>
        <end position="616"/>
    </location>
</feature>
<feature type="transmembrane region" description="Helical" evidence="2">
    <location>
        <begin position="265"/>
        <end position="286"/>
    </location>
</feature>
<evidence type="ECO:0008006" key="4">
    <source>
        <dbReference type="Google" id="ProtNLM"/>
    </source>
</evidence>
<keyword evidence="2" id="KW-0472">Membrane</keyword>
<accession>A0A0G4FPB1</accession>
<evidence type="ECO:0000256" key="1">
    <source>
        <dbReference type="SAM" id="MobiDB-lite"/>
    </source>
</evidence>